<evidence type="ECO:0000313" key="5">
    <source>
        <dbReference type="WBParaSite" id="mrna-Wban_03060"/>
    </source>
</evidence>
<reference evidence="4" key="2">
    <citation type="journal article" date="2016" name="Mol. Ecol.">
        <title>Population genomics of the filarial nematode parasite Wuchereria bancrofti from mosquitoes.</title>
        <authorList>
            <person name="Small S.T."/>
            <person name="Reimer L.J."/>
            <person name="Tisch D.J."/>
            <person name="King C.L."/>
            <person name="Christensen B.M."/>
            <person name="Siba P.M."/>
            <person name="Kazura J.W."/>
            <person name="Serre D."/>
            <person name="Zimmerman P.A."/>
        </authorList>
    </citation>
    <scope>NUCLEOTIDE SEQUENCE</scope>
    <source>
        <strain evidence="4">pt0022</strain>
    </source>
</reference>
<feature type="compositionally biased region" description="Gly residues" evidence="2">
    <location>
        <begin position="34"/>
        <end position="46"/>
    </location>
</feature>
<feature type="domain" description="HTH psq-type" evidence="3">
    <location>
        <begin position="100"/>
        <end position="152"/>
    </location>
</feature>
<dbReference type="InterPro" id="IPR007889">
    <property type="entry name" value="HTH_Psq"/>
</dbReference>
<evidence type="ECO:0000259" key="3">
    <source>
        <dbReference type="Pfam" id="PF04218"/>
    </source>
</evidence>
<feature type="compositionally biased region" description="Polar residues" evidence="2">
    <location>
        <begin position="1"/>
        <end position="19"/>
    </location>
</feature>
<reference evidence="5" key="3">
    <citation type="submission" date="2024-02" db="UniProtKB">
        <authorList>
            <consortium name="WormBaseParasite"/>
        </authorList>
    </citation>
    <scope>IDENTIFICATION</scope>
    <source>
        <strain evidence="5">pt0022</strain>
    </source>
</reference>
<dbReference type="GO" id="GO:0005634">
    <property type="term" value="C:nucleus"/>
    <property type="evidence" value="ECO:0007669"/>
    <property type="project" value="UniProtKB-SubCell"/>
</dbReference>
<comment type="subcellular location">
    <subcellularLocation>
        <location evidence="1">Nucleus</location>
    </subcellularLocation>
</comment>
<sequence>MLQNAKSSNSIRNSGSNKNNKGEDGGTDDSNTDTGGGDGGGGGSGSGAFQPVKPRSMGNLSPVASTTKMDESLVVARLHIDEMAVDSSTPTTTTIERRKKKPYKELTLEEKVQLIRLAEENAGMSQANIAERYSIAKSNVCRILQRKHEYLRAYEWAGFAGSRKRKLRGDPQQQQQQHHHHQQHQQSRGSTKNFNNFQTLKMANATNCTVSRNHSTNYVELTTSNGKERATNDNRLIVPQRPATIIQRGNIICIYFDIFLRYIFAIKYGLNYRIPNISLFHRLLSISFSFSLFKQLRKSCSSFL</sequence>
<evidence type="ECO:0000256" key="1">
    <source>
        <dbReference type="ARBA" id="ARBA00004123"/>
    </source>
</evidence>
<dbReference type="Proteomes" id="UP000093561">
    <property type="component" value="Unassembled WGS sequence"/>
</dbReference>
<reference evidence="4" key="1">
    <citation type="submission" date="2015-03" db="EMBL/GenBank/DDBJ databases">
        <title>Wuchereria bancrofti Genome Sequencing Papua New Guinea Strain.</title>
        <authorList>
            <person name="Small S.T."/>
            <person name="Serre D."/>
            <person name="Zimmerman P.A."/>
        </authorList>
    </citation>
    <scope>NUCLEOTIDE SEQUENCE [LARGE SCALE GENOMIC DNA]</scope>
    <source>
        <strain evidence="4">pt0022</strain>
    </source>
</reference>
<accession>A0AAF5RUC3</accession>
<name>A0AAF5RUC3_WUCBA</name>
<dbReference type="Pfam" id="PF04218">
    <property type="entry name" value="CENP-B_N"/>
    <property type="match status" value="1"/>
</dbReference>
<dbReference type="InterPro" id="IPR009057">
    <property type="entry name" value="Homeodomain-like_sf"/>
</dbReference>
<dbReference type="Gene3D" id="1.10.10.60">
    <property type="entry name" value="Homeodomain-like"/>
    <property type="match status" value="1"/>
</dbReference>
<feature type="region of interest" description="Disordered" evidence="2">
    <location>
        <begin position="1"/>
        <end position="65"/>
    </location>
</feature>
<dbReference type="WBParaSite" id="mrna-Wban_03060">
    <property type="protein sequence ID" value="mrna-Wban_03060"/>
    <property type="gene ID" value="Wban_03060"/>
</dbReference>
<feature type="region of interest" description="Disordered" evidence="2">
    <location>
        <begin position="164"/>
        <end position="192"/>
    </location>
</feature>
<protein>
    <submittedName>
        <fullName evidence="5">HTH psq-type domain-containing protein</fullName>
    </submittedName>
</protein>
<evidence type="ECO:0000256" key="2">
    <source>
        <dbReference type="SAM" id="MobiDB-lite"/>
    </source>
</evidence>
<evidence type="ECO:0000313" key="4">
    <source>
        <dbReference type="Proteomes" id="UP000093561"/>
    </source>
</evidence>
<dbReference type="AlphaFoldDB" id="A0AAF5RUC3"/>
<dbReference type="GO" id="GO:0003677">
    <property type="term" value="F:DNA binding"/>
    <property type="evidence" value="ECO:0007669"/>
    <property type="project" value="InterPro"/>
</dbReference>
<dbReference type="SUPFAM" id="SSF46689">
    <property type="entry name" value="Homeodomain-like"/>
    <property type="match status" value="1"/>
</dbReference>
<organism evidence="4 5">
    <name type="scientific">Wuchereria bancrofti</name>
    <dbReference type="NCBI Taxonomy" id="6293"/>
    <lineage>
        <taxon>Eukaryota</taxon>
        <taxon>Metazoa</taxon>
        <taxon>Ecdysozoa</taxon>
        <taxon>Nematoda</taxon>
        <taxon>Chromadorea</taxon>
        <taxon>Rhabditida</taxon>
        <taxon>Spirurina</taxon>
        <taxon>Spiruromorpha</taxon>
        <taxon>Filarioidea</taxon>
        <taxon>Onchocercidae</taxon>
        <taxon>Wuchereria</taxon>
    </lineage>
</organism>
<proteinExistence type="predicted"/>